<comment type="caution">
    <text evidence="1">The sequence shown here is derived from an EMBL/GenBank/DDBJ whole genome shotgun (WGS) entry which is preliminary data.</text>
</comment>
<accession>A0A8T0HLH0</accession>
<dbReference type="AlphaFoldDB" id="A0A8T0HLH0"/>
<reference evidence="1" key="1">
    <citation type="submission" date="2020-06" db="EMBL/GenBank/DDBJ databases">
        <title>WGS assembly of Ceratodon purpureus strain R40.</title>
        <authorList>
            <person name="Carey S.B."/>
            <person name="Jenkins J."/>
            <person name="Shu S."/>
            <person name="Lovell J.T."/>
            <person name="Sreedasyam A."/>
            <person name="Maumus F."/>
            <person name="Tiley G.P."/>
            <person name="Fernandez-Pozo N."/>
            <person name="Barry K."/>
            <person name="Chen C."/>
            <person name="Wang M."/>
            <person name="Lipzen A."/>
            <person name="Daum C."/>
            <person name="Saski C.A."/>
            <person name="Payton A.C."/>
            <person name="Mcbreen J.C."/>
            <person name="Conrad R.E."/>
            <person name="Kollar L.M."/>
            <person name="Olsson S."/>
            <person name="Huttunen S."/>
            <person name="Landis J.B."/>
            <person name="Wickett N.J."/>
            <person name="Johnson M.G."/>
            <person name="Rensing S.A."/>
            <person name="Grimwood J."/>
            <person name="Schmutz J."/>
            <person name="Mcdaniel S.F."/>
        </authorList>
    </citation>
    <scope>NUCLEOTIDE SEQUENCE</scope>
    <source>
        <strain evidence="1">R40</strain>
    </source>
</reference>
<sequence>MQHSLADKQEEICQNIQGVSWEHGMQLVSIEHVYPEWGVRAQSGYPAPDRKELRTGKRMGAHSATQIILPPHCSPYPDMDDVGKCVIWRPYLAPFLVIWPTQIDPRQFLA</sequence>
<name>A0A8T0HLH0_CERPU</name>
<keyword evidence="2" id="KW-1185">Reference proteome</keyword>
<dbReference type="Proteomes" id="UP000822688">
    <property type="component" value="Chromosome V"/>
</dbReference>
<dbReference type="EMBL" id="CM026426">
    <property type="protein sequence ID" value="KAG0571645.1"/>
    <property type="molecule type" value="Genomic_DNA"/>
</dbReference>
<evidence type="ECO:0000313" key="1">
    <source>
        <dbReference type="EMBL" id="KAG0571645.1"/>
    </source>
</evidence>
<proteinExistence type="predicted"/>
<gene>
    <name evidence="1" type="ORF">KC19_VG030400</name>
</gene>
<organism evidence="1 2">
    <name type="scientific">Ceratodon purpureus</name>
    <name type="common">Fire moss</name>
    <name type="synonym">Dicranum purpureum</name>
    <dbReference type="NCBI Taxonomy" id="3225"/>
    <lineage>
        <taxon>Eukaryota</taxon>
        <taxon>Viridiplantae</taxon>
        <taxon>Streptophyta</taxon>
        <taxon>Embryophyta</taxon>
        <taxon>Bryophyta</taxon>
        <taxon>Bryophytina</taxon>
        <taxon>Bryopsida</taxon>
        <taxon>Dicranidae</taxon>
        <taxon>Pseudoditrichales</taxon>
        <taxon>Ditrichaceae</taxon>
        <taxon>Ceratodon</taxon>
    </lineage>
</organism>
<evidence type="ECO:0000313" key="2">
    <source>
        <dbReference type="Proteomes" id="UP000822688"/>
    </source>
</evidence>
<protein>
    <submittedName>
        <fullName evidence="1">Uncharacterized protein</fullName>
    </submittedName>
</protein>